<dbReference type="RefSeq" id="XP_004833171.1">
    <property type="nucleotide sequence ID" value="XM_004833114.1"/>
</dbReference>
<dbReference type="AlphaFoldDB" id="L1LEL1"/>
<evidence type="ECO:0000313" key="7">
    <source>
        <dbReference type="Proteomes" id="UP000031512"/>
    </source>
</evidence>
<name>L1LEL1_THEEQ</name>
<dbReference type="InterPro" id="IPR041433">
    <property type="entry name" value="RPN1_C"/>
</dbReference>
<dbReference type="GO" id="GO:0043161">
    <property type="term" value="P:proteasome-mediated ubiquitin-dependent protein catabolic process"/>
    <property type="evidence" value="ECO:0007669"/>
    <property type="project" value="TreeGrafter"/>
</dbReference>
<dbReference type="GO" id="GO:0005634">
    <property type="term" value="C:nucleus"/>
    <property type="evidence" value="ECO:0007669"/>
    <property type="project" value="TreeGrafter"/>
</dbReference>
<evidence type="ECO:0000256" key="2">
    <source>
        <dbReference type="ARBA" id="ARBA00022942"/>
    </source>
</evidence>
<dbReference type="InterPro" id="IPR016643">
    <property type="entry name" value="26S_Psome_Rpn1"/>
</dbReference>
<evidence type="ECO:0000313" key="6">
    <source>
        <dbReference type="EMBL" id="EKX73719.1"/>
    </source>
</evidence>
<dbReference type="SUPFAM" id="SSF48371">
    <property type="entry name" value="ARM repeat"/>
    <property type="match status" value="1"/>
</dbReference>
<dbReference type="GeneID" id="15806642"/>
<dbReference type="PIRSF" id="PIRSF015965">
    <property type="entry name" value="26S_Psome_Rpn1"/>
    <property type="match status" value="1"/>
</dbReference>
<dbReference type="OrthoDB" id="10252509at2759"/>
<dbReference type="GO" id="GO:0042176">
    <property type="term" value="P:regulation of protein catabolic process"/>
    <property type="evidence" value="ECO:0007669"/>
    <property type="project" value="InterPro"/>
</dbReference>
<dbReference type="GO" id="GO:0008540">
    <property type="term" value="C:proteasome regulatory particle, base subcomplex"/>
    <property type="evidence" value="ECO:0007669"/>
    <property type="project" value="TreeGrafter"/>
</dbReference>
<dbReference type="InterPro" id="IPR011989">
    <property type="entry name" value="ARM-like"/>
</dbReference>
<organism evidence="6 7">
    <name type="scientific">Theileria equi strain WA</name>
    <dbReference type="NCBI Taxonomy" id="1537102"/>
    <lineage>
        <taxon>Eukaryota</taxon>
        <taxon>Sar</taxon>
        <taxon>Alveolata</taxon>
        <taxon>Apicomplexa</taxon>
        <taxon>Aconoidasida</taxon>
        <taxon>Piroplasmida</taxon>
        <taxon>Theileriidae</taxon>
        <taxon>Theileria</taxon>
    </lineage>
</organism>
<dbReference type="KEGG" id="beq:BEWA_037550"/>
<dbReference type="Proteomes" id="UP000031512">
    <property type="component" value="Unassembled WGS sequence"/>
</dbReference>
<comment type="caution">
    <text evidence="6">The sequence shown here is derived from an EMBL/GenBank/DDBJ whole genome shotgun (WGS) entry which is preliminary data.</text>
</comment>
<keyword evidence="2 6" id="KW-0647">Proteasome</keyword>
<evidence type="ECO:0000256" key="3">
    <source>
        <dbReference type="SAM" id="MobiDB-lite"/>
    </source>
</evidence>
<evidence type="ECO:0000259" key="4">
    <source>
        <dbReference type="Pfam" id="PF17781"/>
    </source>
</evidence>
<dbReference type="STRING" id="1537102.L1LEL1"/>
<feature type="region of interest" description="Disordered" evidence="3">
    <location>
        <begin position="688"/>
        <end position="725"/>
    </location>
</feature>
<evidence type="ECO:0000259" key="5">
    <source>
        <dbReference type="Pfam" id="PF18051"/>
    </source>
</evidence>
<feature type="domain" description="26S proteasome non-ATPase regulatory subunit RPN1 C-terminal" evidence="5">
    <location>
        <begin position="931"/>
        <end position="981"/>
    </location>
</feature>
<keyword evidence="7" id="KW-1185">Reference proteome</keyword>
<dbReference type="eggNOG" id="KOG2005">
    <property type="taxonomic scope" value="Eukaryota"/>
</dbReference>
<dbReference type="Pfam" id="PF18051">
    <property type="entry name" value="RPN1_C"/>
    <property type="match status" value="1"/>
</dbReference>
<dbReference type="VEuPathDB" id="PiroplasmaDB:BEWA_037550"/>
<dbReference type="PANTHER" id="PTHR10943:SF1">
    <property type="entry name" value="26S PROTEASOME NON-ATPASE REGULATORY SUBUNIT 2"/>
    <property type="match status" value="1"/>
</dbReference>
<feature type="domain" description="RPN1 N-terminal" evidence="4">
    <location>
        <begin position="23"/>
        <end position="399"/>
    </location>
</feature>
<dbReference type="InterPro" id="IPR040892">
    <property type="entry name" value="RPN1_N"/>
</dbReference>
<dbReference type="InterPro" id="IPR016024">
    <property type="entry name" value="ARM-type_fold"/>
</dbReference>
<accession>L1LEL1</accession>
<dbReference type="PANTHER" id="PTHR10943">
    <property type="entry name" value="26S PROTEASOME NON-ATPASE REGULATORY SUBUNIT"/>
    <property type="match status" value="1"/>
</dbReference>
<evidence type="ECO:0000256" key="1">
    <source>
        <dbReference type="ARBA" id="ARBA00022737"/>
    </source>
</evidence>
<keyword evidence="1" id="KW-0677">Repeat</keyword>
<dbReference type="EMBL" id="ACOU01000002">
    <property type="protein sequence ID" value="EKX73719.1"/>
    <property type="molecule type" value="Genomic_DNA"/>
</dbReference>
<protein>
    <submittedName>
        <fullName evidence="6">26S proteasome regulatory subunit 2, putative</fullName>
    </submittedName>
</protein>
<gene>
    <name evidence="6" type="ORF">BEWA_037550</name>
</gene>
<dbReference type="Gene3D" id="1.25.10.10">
    <property type="entry name" value="Leucine-rich Repeat Variant"/>
    <property type="match status" value="1"/>
</dbReference>
<dbReference type="Pfam" id="PF17781">
    <property type="entry name" value="RPN1_RPN2_N"/>
    <property type="match status" value="1"/>
</dbReference>
<reference evidence="6 7" key="1">
    <citation type="journal article" date="2012" name="BMC Genomics">
        <title>Comparative genomic analysis and phylogenetic position of Theileria equi.</title>
        <authorList>
            <person name="Kappmeyer L.S."/>
            <person name="Thiagarajan M."/>
            <person name="Herndon D.R."/>
            <person name="Ramsay J.D."/>
            <person name="Caler E."/>
            <person name="Djikeng A."/>
            <person name="Gillespie J.J."/>
            <person name="Lau A.O."/>
            <person name="Roalson E.H."/>
            <person name="Silva J.C."/>
            <person name="Silva M.G."/>
            <person name="Suarez C.E."/>
            <person name="Ueti M.W."/>
            <person name="Nene V.M."/>
            <person name="Mealey R.H."/>
            <person name="Knowles D.P."/>
            <person name="Brayton K.A."/>
        </authorList>
    </citation>
    <scope>NUCLEOTIDE SEQUENCE [LARGE SCALE GENOMIC DNA]</scope>
    <source>
        <strain evidence="6 7">WA</strain>
    </source>
</reference>
<dbReference type="GO" id="GO:0034515">
    <property type="term" value="C:proteasome storage granule"/>
    <property type="evidence" value="ECO:0007669"/>
    <property type="project" value="TreeGrafter"/>
</dbReference>
<dbReference type="GO" id="GO:0030234">
    <property type="term" value="F:enzyme regulator activity"/>
    <property type="evidence" value="ECO:0007669"/>
    <property type="project" value="InterPro"/>
</dbReference>
<sequence>MSSKSKDNLSEADLAYKDELDALVNDLLNTDLCDPVSVHILSNLVNHATSDAGNISSLPKALQFLIEHKVALDEFYKRYSSKNGEDCYSLILLLELVSFLEAINISDEKKNSDADDTIPLLLSSFKLLLYKLEANVIADRMLSLPLTDDIKSKLTSRKISDWGNEYLISLSAQLVSFYSLSSIRNEYSKISSFTLIETTEVSCKSLIKEQNITMIIVESLKAIEALTTYWLQNGFEFDAIDLLLEVDRIESIYNKCSNDYDLVTRVSTYLSSIASYAATPLESQRILTVTYDLLLNNDRSAEALRIALKLNDFNKVHSLILSCKNSNVRKQLAFICAGNGIHLNYTMDDLKNIDSSLTEADLEELNNLSSGEHLSGFFLNLCQELDVLDPKHPSEVFKGYPTKSNLGVTTQLGQTISGVSIDSAKENLAHSFVNGFVNCGFGTDLLLKEDGSNWIFKHQEAGLLCAAASVGLLNLWNIDEGLSQIDKYQYSSDSNIKAGAFAAFGLASCGVVSESDPVAGLLMDQIDNQNPTEKLGAILGLGFGYAGSCRENILEILIPCIIDESPSNTLECSVFSAISLGLIFVGTGNQEAAEAIIQTLIEKELGSPQSLDSPLSTMYACALGLLQIGRMEACEPLIEALSALQHPFGKFAITTVESFAFAGSGDVLRIQKLLKCCVGHDAPTTTVTTEASDGDVDMEGNSEPKKETTKVGFAFGSGDESTSGSAESSIAILGISLISLSEQVGSAMIARLVEHPLQCGSPYERRAVPLALALVNVSNPNPQVIGMLSKLTHDTDKDVCLHAILALGIVGAGTNNSRINVLLQNIARCNSRDMTLMFVLRLAVGLLFMGKGTTTLTPLRSEGFLLNKVALGGLLVVLMASLNLRNTIVDKMPYVLLYVALAIKPRWLITLTPDLELLQIPVRVGNIVETIGTAGKQRKISGFQTHKTPVLVGVAERAELANEEYISCTPFLEGIVIVEKNLNANIDATYYG</sequence>
<proteinExistence type="predicted"/>